<dbReference type="PANTHER" id="PTHR24394:SF44">
    <property type="entry name" value="ZINC FINGER PROTEIN 271-LIKE"/>
    <property type="match status" value="1"/>
</dbReference>
<feature type="compositionally biased region" description="Pro residues" evidence="8">
    <location>
        <begin position="13"/>
        <end position="27"/>
    </location>
</feature>
<evidence type="ECO:0000256" key="1">
    <source>
        <dbReference type="ARBA" id="ARBA00004123"/>
    </source>
</evidence>
<dbReference type="GO" id="GO:0005634">
    <property type="term" value="C:nucleus"/>
    <property type="evidence" value="ECO:0007669"/>
    <property type="project" value="UniProtKB-SubCell"/>
</dbReference>
<dbReference type="OrthoDB" id="3176202at2759"/>
<keyword evidence="6" id="KW-0539">Nucleus</keyword>
<dbReference type="GO" id="GO:0008270">
    <property type="term" value="F:zinc ion binding"/>
    <property type="evidence" value="ECO:0007669"/>
    <property type="project" value="UniProtKB-KW"/>
</dbReference>
<keyword evidence="11" id="KW-1185">Reference proteome</keyword>
<keyword evidence="4 7" id="KW-0863">Zinc-finger</keyword>
<dbReference type="SUPFAM" id="SSF57667">
    <property type="entry name" value="beta-beta-alpha zinc fingers"/>
    <property type="match status" value="2"/>
</dbReference>
<dbReference type="PANTHER" id="PTHR24394">
    <property type="entry name" value="ZINC FINGER PROTEIN"/>
    <property type="match status" value="1"/>
</dbReference>
<dbReference type="InterPro" id="IPR013087">
    <property type="entry name" value="Znf_C2H2_type"/>
</dbReference>
<evidence type="ECO:0000256" key="4">
    <source>
        <dbReference type="ARBA" id="ARBA00022771"/>
    </source>
</evidence>
<evidence type="ECO:0000313" key="11">
    <source>
        <dbReference type="Proteomes" id="UP000554720"/>
    </source>
</evidence>
<organism evidence="10 11">
    <name type="scientific">Anthoscopus minutus</name>
    <name type="common">Southern penduline-tit</name>
    <dbReference type="NCBI Taxonomy" id="156561"/>
    <lineage>
        <taxon>Eukaryota</taxon>
        <taxon>Metazoa</taxon>
        <taxon>Chordata</taxon>
        <taxon>Craniata</taxon>
        <taxon>Vertebrata</taxon>
        <taxon>Euteleostomi</taxon>
        <taxon>Archelosauria</taxon>
        <taxon>Archosauria</taxon>
        <taxon>Dinosauria</taxon>
        <taxon>Saurischia</taxon>
        <taxon>Theropoda</taxon>
        <taxon>Coelurosauria</taxon>
        <taxon>Aves</taxon>
        <taxon>Neognathae</taxon>
        <taxon>Neoaves</taxon>
        <taxon>Telluraves</taxon>
        <taxon>Australaves</taxon>
        <taxon>Passeriformes</taxon>
        <taxon>Paridae</taxon>
        <taxon>Anthoscopus</taxon>
    </lineage>
</organism>
<dbReference type="Pfam" id="PF00096">
    <property type="entry name" value="zf-C2H2"/>
    <property type="match status" value="1"/>
</dbReference>
<dbReference type="AlphaFoldDB" id="A0A7L2ET45"/>
<feature type="domain" description="C2H2-type" evidence="9">
    <location>
        <begin position="100"/>
        <end position="127"/>
    </location>
</feature>
<feature type="non-terminal residue" evidence="10">
    <location>
        <position position="138"/>
    </location>
</feature>
<dbReference type="FunFam" id="3.30.160.60:FF:000780">
    <property type="entry name" value="myc-associated zinc finger protein isoform X1"/>
    <property type="match status" value="1"/>
</dbReference>
<feature type="domain" description="C2H2-type" evidence="9">
    <location>
        <begin position="35"/>
        <end position="57"/>
    </location>
</feature>
<comment type="caution">
    <text evidence="10">The sequence shown here is derived from an EMBL/GenBank/DDBJ whole genome shotgun (WGS) entry which is preliminary data.</text>
</comment>
<keyword evidence="3" id="KW-0677">Repeat</keyword>
<evidence type="ECO:0000313" key="10">
    <source>
        <dbReference type="EMBL" id="NXQ65021.1"/>
    </source>
</evidence>
<evidence type="ECO:0000256" key="5">
    <source>
        <dbReference type="ARBA" id="ARBA00022833"/>
    </source>
</evidence>
<evidence type="ECO:0000256" key="3">
    <source>
        <dbReference type="ARBA" id="ARBA00022737"/>
    </source>
</evidence>
<accession>A0A7L2ET45</accession>
<reference evidence="10 11" key="1">
    <citation type="submission" date="2019-09" db="EMBL/GenBank/DDBJ databases">
        <title>Bird 10,000 Genomes (B10K) Project - Family phase.</title>
        <authorList>
            <person name="Zhang G."/>
        </authorList>
    </citation>
    <scope>NUCLEOTIDE SEQUENCE [LARGE SCALE GENOMIC DNA]</scope>
    <source>
        <strain evidence="10">B10K-DU-011-42</strain>
        <tissue evidence="10">Muscle</tissue>
    </source>
</reference>
<evidence type="ECO:0000256" key="6">
    <source>
        <dbReference type="ARBA" id="ARBA00023242"/>
    </source>
</evidence>
<evidence type="ECO:0000256" key="7">
    <source>
        <dbReference type="PROSITE-ProRule" id="PRU00042"/>
    </source>
</evidence>
<name>A0A7L2ET45_ANTMN</name>
<evidence type="ECO:0000259" key="9">
    <source>
        <dbReference type="PROSITE" id="PS50157"/>
    </source>
</evidence>
<feature type="region of interest" description="Disordered" evidence="8">
    <location>
        <begin position="48"/>
        <end position="76"/>
    </location>
</feature>
<dbReference type="EMBL" id="VWYI01093322">
    <property type="protein sequence ID" value="NXQ65021.1"/>
    <property type="molecule type" value="Genomic_DNA"/>
</dbReference>
<evidence type="ECO:0000256" key="2">
    <source>
        <dbReference type="ARBA" id="ARBA00022723"/>
    </source>
</evidence>
<dbReference type="InterPro" id="IPR036236">
    <property type="entry name" value="Znf_C2H2_sf"/>
</dbReference>
<dbReference type="PROSITE" id="PS50157">
    <property type="entry name" value="ZINC_FINGER_C2H2_2"/>
    <property type="match status" value="2"/>
</dbReference>
<protein>
    <submittedName>
        <fullName evidence="10">MAZ protein</fullName>
    </submittedName>
</protein>
<evidence type="ECO:0000256" key="8">
    <source>
        <dbReference type="SAM" id="MobiDB-lite"/>
    </source>
</evidence>
<dbReference type="Gene3D" id="3.30.160.60">
    <property type="entry name" value="Classic Zinc Finger"/>
    <property type="match status" value="2"/>
</dbReference>
<dbReference type="Proteomes" id="UP000554720">
    <property type="component" value="Unassembled WGS sequence"/>
</dbReference>
<dbReference type="PROSITE" id="PS00028">
    <property type="entry name" value="ZINC_FINGER_C2H2_1"/>
    <property type="match status" value="2"/>
</dbReference>
<dbReference type="SMART" id="SM00355">
    <property type="entry name" value="ZnF_C2H2"/>
    <property type="match status" value="2"/>
</dbReference>
<comment type="subcellular location">
    <subcellularLocation>
        <location evidence="1">Nucleus</location>
    </subcellularLocation>
</comment>
<gene>
    <name evidence="10" type="primary">Maz</name>
    <name evidence="10" type="ORF">ANTMIN_R14579</name>
</gene>
<keyword evidence="5" id="KW-0862">Zinc</keyword>
<dbReference type="GO" id="GO:0000981">
    <property type="term" value="F:DNA-binding transcription factor activity, RNA polymerase II-specific"/>
    <property type="evidence" value="ECO:0007669"/>
    <property type="project" value="TreeGrafter"/>
</dbReference>
<sequence length="138" mass="14954">MTSSSSTTTVTSPAPPPPVTSPAPPTARKPKGAPYLCSLCSKEFKNGYNLRRHQATHGPAPKRGPRPPGAFPPIPEQLSEKAEGACPCPEGAGPKGRKSHACETCGKGFRDVYHLKRHRLSHTDERPFQCPVCQQRFK</sequence>
<dbReference type="Pfam" id="PF13912">
    <property type="entry name" value="zf-C2H2_6"/>
    <property type="match status" value="1"/>
</dbReference>
<keyword evidence="2" id="KW-0479">Metal-binding</keyword>
<feature type="compositionally biased region" description="Pro residues" evidence="8">
    <location>
        <begin position="66"/>
        <end position="75"/>
    </location>
</feature>
<feature type="region of interest" description="Disordered" evidence="8">
    <location>
        <begin position="1"/>
        <end position="31"/>
    </location>
</feature>
<proteinExistence type="predicted"/>
<feature type="non-terminal residue" evidence="10">
    <location>
        <position position="1"/>
    </location>
</feature>
<feature type="compositionally biased region" description="Low complexity" evidence="8">
    <location>
        <begin position="1"/>
        <end position="12"/>
    </location>
</feature>